<dbReference type="InterPro" id="IPR036390">
    <property type="entry name" value="WH_DNA-bd_sf"/>
</dbReference>
<evidence type="ECO:0000256" key="1">
    <source>
        <dbReference type="ARBA" id="ARBA00023015"/>
    </source>
</evidence>
<dbReference type="Pfam" id="PF07729">
    <property type="entry name" value="FCD"/>
    <property type="match status" value="1"/>
</dbReference>
<dbReference type="InterPro" id="IPR011711">
    <property type="entry name" value="GntR_C"/>
</dbReference>
<keyword evidence="2" id="KW-0238">DNA-binding</keyword>
<dbReference type="PRINTS" id="PR00035">
    <property type="entry name" value="HTHGNTR"/>
</dbReference>
<dbReference type="Proteomes" id="UP001149821">
    <property type="component" value="Unassembled WGS sequence"/>
</dbReference>
<keyword evidence="3" id="KW-0804">Transcription</keyword>
<dbReference type="PROSITE" id="PS50949">
    <property type="entry name" value="HTH_GNTR"/>
    <property type="match status" value="1"/>
</dbReference>
<evidence type="ECO:0000256" key="2">
    <source>
        <dbReference type="ARBA" id="ARBA00023125"/>
    </source>
</evidence>
<evidence type="ECO:0000313" key="6">
    <source>
        <dbReference type="Proteomes" id="UP001149821"/>
    </source>
</evidence>
<accession>A0ABT5QS50</accession>
<feature type="domain" description="HTH gntR-type" evidence="4">
    <location>
        <begin position="4"/>
        <end position="72"/>
    </location>
</feature>
<sequence>MKTKPVSETLAEEIANLIVSGRYGTDDQLPGENEIARQFDKSRTTVRSALQSLASKGMLIIQPKKRTTIAAIENWNWLDGDVLRWTAQVKSSDRILRDLIATRLIFEPNIAALAALNATSRDLAEIEAGYEIMRDAKEEMNRDKFNQGDIRFHNAIIRASHNPFLLALGDMLAATMELSFSNTLEEDVSLSGPALQEHWDVLDAIRMRDAATARNCMREMVLASMRKVLNDQPDYVNLIP</sequence>
<name>A0ABT5QS50_9GAMM</name>
<organism evidence="5 6">
    <name type="scientific">Enterovibrio qingdaonensis</name>
    <dbReference type="NCBI Taxonomy" id="2899818"/>
    <lineage>
        <taxon>Bacteria</taxon>
        <taxon>Pseudomonadati</taxon>
        <taxon>Pseudomonadota</taxon>
        <taxon>Gammaproteobacteria</taxon>
        <taxon>Vibrionales</taxon>
        <taxon>Vibrionaceae</taxon>
        <taxon>Enterovibrio</taxon>
    </lineage>
</organism>
<dbReference type="InterPro" id="IPR000524">
    <property type="entry name" value="Tscrpt_reg_HTH_GntR"/>
</dbReference>
<dbReference type="InterPro" id="IPR008920">
    <property type="entry name" value="TF_FadR/GntR_C"/>
</dbReference>
<keyword evidence="6" id="KW-1185">Reference proteome</keyword>
<dbReference type="SMART" id="SM00895">
    <property type="entry name" value="FCD"/>
    <property type="match status" value="1"/>
</dbReference>
<keyword evidence="1" id="KW-0805">Transcription regulation</keyword>
<dbReference type="SUPFAM" id="SSF46785">
    <property type="entry name" value="Winged helix' DNA-binding domain"/>
    <property type="match status" value="1"/>
</dbReference>
<dbReference type="PANTHER" id="PTHR43537:SF44">
    <property type="entry name" value="GNTR FAMILY REGULATORY PROTEIN"/>
    <property type="match status" value="1"/>
</dbReference>
<dbReference type="Gene3D" id="1.20.120.530">
    <property type="entry name" value="GntR ligand-binding domain-like"/>
    <property type="match status" value="1"/>
</dbReference>
<dbReference type="Gene3D" id="1.10.10.10">
    <property type="entry name" value="Winged helix-like DNA-binding domain superfamily/Winged helix DNA-binding domain"/>
    <property type="match status" value="1"/>
</dbReference>
<gene>
    <name evidence="5" type="ORF">LRP49_19720</name>
</gene>
<evidence type="ECO:0000259" key="4">
    <source>
        <dbReference type="PROSITE" id="PS50949"/>
    </source>
</evidence>
<reference evidence="5" key="1">
    <citation type="submission" date="2021-12" db="EMBL/GenBank/DDBJ databases">
        <title>Enterovibrio ZSDZ35 sp. nov. and Enterovibrio ZSDZ42 sp. nov., isolated from coastal seawater in Qingdao.</title>
        <authorList>
            <person name="Zhang P."/>
        </authorList>
    </citation>
    <scope>NUCLEOTIDE SEQUENCE</scope>
    <source>
        <strain evidence="5">ZSDZ35</strain>
    </source>
</reference>
<dbReference type="InterPro" id="IPR036388">
    <property type="entry name" value="WH-like_DNA-bd_sf"/>
</dbReference>
<dbReference type="EMBL" id="JAJUBB010000018">
    <property type="protein sequence ID" value="MDD1783404.1"/>
    <property type="molecule type" value="Genomic_DNA"/>
</dbReference>
<evidence type="ECO:0000256" key="3">
    <source>
        <dbReference type="ARBA" id="ARBA00023163"/>
    </source>
</evidence>
<comment type="caution">
    <text evidence="5">The sequence shown here is derived from an EMBL/GenBank/DDBJ whole genome shotgun (WGS) entry which is preliminary data.</text>
</comment>
<protein>
    <submittedName>
        <fullName evidence="5">FadR family transcriptional regulator</fullName>
    </submittedName>
</protein>
<dbReference type="SUPFAM" id="SSF48008">
    <property type="entry name" value="GntR ligand-binding domain-like"/>
    <property type="match status" value="1"/>
</dbReference>
<dbReference type="RefSeq" id="WP_274144228.1">
    <property type="nucleotide sequence ID" value="NZ_JAJUBB010000018.1"/>
</dbReference>
<dbReference type="PANTHER" id="PTHR43537">
    <property type="entry name" value="TRANSCRIPTIONAL REGULATOR, GNTR FAMILY"/>
    <property type="match status" value="1"/>
</dbReference>
<evidence type="ECO:0000313" key="5">
    <source>
        <dbReference type="EMBL" id="MDD1783404.1"/>
    </source>
</evidence>
<dbReference type="SMART" id="SM00345">
    <property type="entry name" value="HTH_GNTR"/>
    <property type="match status" value="1"/>
</dbReference>
<dbReference type="Pfam" id="PF00392">
    <property type="entry name" value="GntR"/>
    <property type="match status" value="1"/>
</dbReference>
<dbReference type="CDD" id="cd07377">
    <property type="entry name" value="WHTH_GntR"/>
    <property type="match status" value="1"/>
</dbReference>
<proteinExistence type="predicted"/>